<feature type="domain" description="Globin" evidence="6">
    <location>
        <begin position="33"/>
        <end position="190"/>
    </location>
</feature>
<dbReference type="PANTHER" id="PTHR46458">
    <property type="entry name" value="BLR2807 PROTEIN"/>
    <property type="match status" value="1"/>
</dbReference>
<dbReference type="InterPro" id="IPR009050">
    <property type="entry name" value="Globin-like_sf"/>
</dbReference>
<evidence type="ECO:0000256" key="3">
    <source>
        <dbReference type="ARBA" id="ARBA00023004"/>
    </source>
</evidence>
<feature type="region of interest" description="Disordered" evidence="5">
    <location>
        <begin position="1"/>
        <end position="26"/>
    </location>
</feature>
<dbReference type="SUPFAM" id="SSF46458">
    <property type="entry name" value="Globin-like"/>
    <property type="match status" value="1"/>
</dbReference>
<evidence type="ECO:0000313" key="8">
    <source>
        <dbReference type="WBParaSite" id="PSAMB.scaffold4987size12961.g25642.t2"/>
    </source>
</evidence>
<keyword evidence="4" id="KW-0561">Oxygen transport</keyword>
<keyword evidence="7" id="KW-1185">Reference proteome</keyword>
<dbReference type="InterPro" id="IPR050532">
    <property type="entry name" value="Globin-like_OT"/>
</dbReference>
<dbReference type="InterPro" id="IPR000971">
    <property type="entry name" value="Globin"/>
</dbReference>
<dbReference type="AlphaFoldDB" id="A0A914WRI3"/>
<dbReference type="GO" id="GO:0046872">
    <property type="term" value="F:metal ion binding"/>
    <property type="evidence" value="ECO:0007669"/>
    <property type="project" value="UniProtKB-KW"/>
</dbReference>
<keyword evidence="1 4" id="KW-0349">Heme</keyword>
<keyword evidence="2" id="KW-0479">Metal-binding</keyword>
<dbReference type="PROSITE" id="PS01033">
    <property type="entry name" value="GLOBIN"/>
    <property type="match status" value="1"/>
</dbReference>
<evidence type="ECO:0000256" key="2">
    <source>
        <dbReference type="ARBA" id="ARBA00022723"/>
    </source>
</evidence>
<dbReference type="WBParaSite" id="PSAMB.scaffold4987size12961.g25642.t2">
    <property type="protein sequence ID" value="PSAMB.scaffold4987size12961.g25642.t2"/>
    <property type="gene ID" value="PSAMB.scaffold4987size12961.g25642"/>
</dbReference>
<organism evidence="7 8">
    <name type="scientific">Plectus sambesii</name>
    <dbReference type="NCBI Taxonomy" id="2011161"/>
    <lineage>
        <taxon>Eukaryota</taxon>
        <taxon>Metazoa</taxon>
        <taxon>Ecdysozoa</taxon>
        <taxon>Nematoda</taxon>
        <taxon>Chromadorea</taxon>
        <taxon>Plectida</taxon>
        <taxon>Plectina</taxon>
        <taxon>Plectoidea</taxon>
        <taxon>Plectidae</taxon>
        <taxon>Plectus</taxon>
    </lineage>
</organism>
<accession>A0A914WRI3</accession>
<dbReference type="GO" id="GO:0019825">
    <property type="term" value="F:oxygen binding"/>
    <property type="evidence" value="ECO:0007669"/>
    <property type="project" value="InterPro"/>
</dbReference>
<reference evidence="8" key="1">
    <citation type="submission" date="2022-11" db="UniProtKB">
        <authorList>
            <consortium name="WormBaseParasite"/>
        </authorList>
    </citation>
    <scope>IDENTIFICATION</scope>
</reference>
<dbReference type="Proteomes" id="UP000887566">
    <property type="component" value="Unplaced"/>
</dbReference>
<feature type="compositionally biased region" description="Basic residues" evidence="5">
    <location>
        <begin position="1"/>
        <end position="10"/>
    </location>
</feature>
<dbReference type="PANTHER" id="PTHR46458:SF5">
    <property type="entry name" value="GLOBIN FAMILY PROFILE DOMAIN-CONTAINING PROTEIN"/>
    <property type="match status" value="1"/>
</dbReference>
<dbReference type="Gene3D" id="1.10.490.10">
    <property type="entry name" value="Globins"/>
    <property type="match status" value="1"/>
</dbReference>
<evidence type="ECO:0000256" key="5">
    <source>
        <dbReference type="SAM" id="MobiDB-lite"/>
    </source>
</evidence>
<dbReference type="GO" id="GO:0020037">
    <property type="term" value="F:heme binding"/>
    <property type="evidence" value="ECO:0007669"/>
    <property type="project" value="InterPro"/>
</dbReference>
<name>A0A914WRI3_9BILA</name>
<keyword evidence="3" id="KW-0408">Iron</keyword>
<protein>
    <submittedName>
        <fullName evidence="8">Globin family profile domain-containing protein</fullName>
    </submittedName>
</protein>
<dbReference type="InterPro" id="IPR012292">
    <property type="entry name" value="Globin/Proto"/>
</dbReference>
<evidence type="ECO:0000313" key="7">
    <source>
        <dbReference type="Proteomes" id="UP000887566"/>
    </source>
</evidence>
<evidence type="ECO:0000259" key="6">
    <source>
        <dbReference type="PROSITE" id="PS01033"/>
    </source>
</evidence>
<evidence type="ECO:0000256" key="1">
    <source>
        <dbReference type="ARBA" id="ARBA00022617"/>
    </source>
</evidence>
<evidence type="ECO:0000256" key="4">
    <source>
        <dbReference type="RuleBase" id="RU000356"/>
    </source>
</evidence>
<comment type="similarity">
    <text evidence="4">Belongs to the globin family.</text>
</comment>
<keyword evidence="4" id="KW-0813">Transport</keyword>
<dbReference type="Pfam" id="PF00042">
    <property type="entry name" value="Globin"/>
    <property type="match status" value="1"/>
</dbReference>
<proteinExistence type="inferred from homology"/>
<sequence length="191" mass="22092">MALLKKLKKGGKNDKAPPPLPEPDVKTCDKRLPFENYREFFTLKNYWKSVDRKRTEASTQMLYRYLTQNPDHTSKYPKFKNLSIADKEKMMADPAFENVAGAYLKVFDDVIAAVEDKPNDAQPACDRLIAVGKMHRAKVQGMDSGLFQAMEEPFLHMVGDVLQDRYNDKAENLFRKFYQFCLKYLAEGYNS</sequence>
<dbReference type="GO" id="GO:0005344">
    <property type="term" value="F:oxygen carrier activity"/>
    <property type="evidence" value="ECO:0007669"/>
    <property type="project" value="UniProtKB-KW"/>
</dbReference>